<comment type="caution">
    <text evidence="2">The sequence shown here is derived from an EMBL/GenBank/DDBJ whole genome shotgun (WGS) entry which is preliminary data.</text>
</comment>
<feature type="domain" description="Diphthamide synthase" evidence="1">
    <location>
        <begin position="2"/>
        <end position="126"/>
    </location>
</feature>
<dbReference type="PANTHER" id="PTHR12196">
    <property type="entry name" value="DOMAIN OF UNKNOWN FUNCTION 71 DUF71 -CONTAINING PROTEIN"/>
    <property type="match status" value="1"/>
</dbReference>
<dbReference type="PANTHER" id="PTHR12196:SF2">
    <property type="entry name" value="DIPHTHINE--AMMONIA LIGASE"/>
    <property type="match status" value="1"/>
</dbReference>
<dbReference type="InterPro" id="IPR030662">
    <property type="entry name" value="DPH6/MJ0570"/>
</dbReference>
<organism evidence="2">
    <name type="scientific">mine drainage metagenome</name>
    <dbReference type="NCBI Taxonomy" id="410659"/>
    <lineage>
        <taxon>unclassified sequences</taxon>
        <taxon>metagenomes</taxon>
        <taxon>ecological metagenomes</taxon>
    </lineage>
</organism>
<dbReference type="GO" id="GO:0017178">
    <property type="term" value="F:diphthine-ammonia ligase activity"/>
    <property type="evidence" value="ECO:0007669"/>
    <property type="project" value="TreeGrafter"/>
</dbReference>
<dbReference type="AlphaFoldDB" id="T0ZPU6"/>
<evidence type="ECO:0000313" key="2">
    <source>
        <dbReference type="EMBL" id="EQD46517.1"/>
    </source>
</evidence>
<keyword evidence="2" id="KW-0067">ATP-binding</keyword>
<dbReference type="SUPFAM" id="SSF52402">
    <property type="entry name" value="Adenine nucleotide alpha hydrolases-like"/>
    <property type="match status" value="1"/>
</dbReference>
<sequence length="140" mass="15852">SSIESSYQWARVLRVADAVGRPVYAPLWRRPPDRVVREEIAAGLDIRFVHLAAEALDPAWLGERLDAERLRRLEDGPVRRAGVHVAGEGGEYETLVLNAPFFRQRIVLDDVERLLRPPTARLTIRKAHLAPAGPRPERRP</sequence>
<dbReference type="GO" id="GO:0017183">
    <property type="term" value="P:protein histidyl modification to diphthamide"/>
    <property type="evidence" value="ECO:0007669"/>
    <property type="project" value="TreeGrafter"/>
</dbReference>
<reference evidence="2" key="1">
    <citation type="submission" date="2013-08" db="EMBL/GenBank/DDBJ databases">
        <authorList>
            <person name="Mendez C."/>
            <person name="Richter M."/>
            <person name="Ferrer M."/>
            <person name="Sanchez J."/>
        </authorList>
    </citation>
    <scope>NUCLEOTIDE SEQUENCE</scope>
</reference>
<reference evidence="2" key="2">
    <citation type="journal article" date="2014" name="ISME J.">
        <title>Microbial stratification in low pH oxic and suboxic macroscopic growths along an acid mine drainage.</title>
        <authorList>
            <person name="Mendez-Garcia C."/>
            <person name="Mesa V."/>
            <person name="Sprenger R.R."/>
            <person name="Richter M."/>
            <person name="Diez M.S."/>
            <person name="Solano J."/>
            <person name="Bargiela R."/>
            <person name="Golyshina O.V."/>
            <person name="Manteca A."/>
            <person name="Ramos J.L."/>
            <person name="Gallego J.R."/>
            <person name="Llorente I."/>
            <person name="Martins Dos Santos V.A."/>
            <person name="Jensen O.N."/>
            <person name="Pelaez A.I."/>
            <person name="Sanchez J."/>
            <person name="Ferrer M."/>
        </authorList>
    </citation>
    <scope>NUCLEOTIDE SEQUENCE</scope>
</reference>
<accession>T0ZPU6</accession>
<dbReference type="InterPro" id="IPR002761">
    <property type="entry name" value="Diphthami_syn_dom"/>
</dbReference>
<name>T0ZPU6_9ZZZZ</name>
<dbReference type="Pfam" id="PF01902">
    <property type="entry name" value="Diphthami_syn_2"/>
    <property type="match status" value="1"/>
</dbReference>
<proteinExistence type="predicted"/>
<keyword evidence="2" id="KW-0547">Nucleotide-binding</keyword>
<evidence type="ECO:0000259" key="1">
    <source>
        <dbReference type="Pfam" id="PF01902"/>
    </source>
</evidence>
<dbReference type="Gene3D" id="3.90.1490.10">
    <property type="entry name" value="putative n-type atp pyrophosphatase, domain 2"/>
    <property type="match status" value="1"/>
</dbReference>
<dbReference type="EMBL" id="AUZY01008263">
    <property type="protein sequence ID" value="EQD46517.1"/>
    <property type="molecule type" value="Genomic_DNA"/>
</dbReference>
<gene>
    <name evidence="2" type="ORF">B1B_12605</name>
</gene>
<feature type="non-terminal residue" evidence="2">
    <location>
        <position position="1"/>
    </location>
</feature>
<protein>
    <submittedName>
        <fullName evidence="2">ATP-binding protein</fullName>
    </submittedName>
</protein>
<dbReference type="GO" id="GO:0005524">
    <property type="term" value="F:ATP binding"/>
    <property type="evidence" value="ECO:0007669"/>
    <property type="project" value="UniProtKB-KW"/>
</dbReference>